<reference evidence="2 3" key="1">
    <citation type="journal article" date="2011" name="J. Bacteriol.">
        <title>Genome sequence of the plant-pathogenic bacterium Dickeya dadantii 3937.</title>
        <authorList>
            <person name="Glasner J.D."/>
            <person name="Yang C.H."/>
            <person name="Reverchon S."/>
            <person name="Hugouvieux-Cotte-Pattat N."/>
            <person name="Condemine G."/>
            <person name="Bohin J.P."/>
            <person name="Van Gijsegem F."/>
            <person name="Yang S."/>
            <person name="Franza T."/>
            <person name="Expert D."/>
            <person name="Plunkett G. III"/>
            <person name="San Francisco M.J."/>
            <person name="Charkowski A.O."/>
            <person name="Py B."/>
            <person name="Bell K."/>
            <person name="Rauscher L."/>
            <person name="Rodriguez-Palenzuela P."/>
            <person name="Toussaint A."/>
            <person name="Holeva M.C."/>
            <person name="He S.Y."/>
            <person name="Douet V."/>
            <person name="Boccara M."/>
            <person name="Blanco C."/>
            <person name="Toth I."/>
            <person name="Anderson B.D."/>
            <person name="Biehl B.S."/>
            <person name="Mau B."/>
            <person name="Flynn S.M."/>
            <person name="Barras F."/>
            <person name="Lindeberg M."/>
            <person name="Birch P.R."/>
            <person name="Tsuyumu S."/>
            <person name="Shi X."/>
            <person name="Hibbing M."/>
            <person name="Yap M.N."/>
            <person name="Carpentier M."/>
            <person name="Dassa E."/>
            <person name="Umehara M."/>
            <person name="Kim J.F."/>
            <person name="Rusch M."/>
            <person name="Soni P."/>
            <person name="Mayhew G.F."/>
            <person name="Fouts D.E."/>
            <person name="Gill S.R."/>
            <person name="Blattner F.R."/>
            <person name="Keen N.T."/>
            <person name="Perna N.T."/>
        </authorList>
    </citation>
    <scope>NUCLEOTIDE SEQUENCE [LARGE SCALE GENOMIC DNA]</scope>
    <source>
        <strain evidence="2 3">3937</strain>
    </source>
</reference>
<keyword evidence="2" id="KW-0645">Protease</keyword>
<keyword evidence="2" id="KW-0378">Hydrolase</keyword>
<dbReference type="Proteomes" id="UP000006859">
    <property type="component" value="Chromosome"/>
</dbReference>
<dbReference type="SUPFAM" id="SSF55166">
    <property type="entry name" value="Hedgehog/DD-peptidase"/>
    <property type="match status" value="1"/>
</dbReference>
<dbReference type="HOGENOM" id="CLU_081855_0_0_6"/>
<dbReference type="Gene3D" id="3.30.1380.10">
    <property type="match status" value="1"/>
</dbReference>
<keyword evidence="2" id="KW-0121">Carboxypeptidase</keyword>
<dbReference type="InterPro" id="IPR009045">
    <property type="entry name" value="Zn_M74/Hedgehog-like"/>
</dbReference>
<keyword evidence="3" id="KW-1185">Reference proteome</keyword>
<accession>E0SE35</accession>
<dbReference type="KEGG" id="ddd:Dda3937_02500"/>
<dbReference type="CDD" id="cd14847">
    <property type="entry name" value="DD-carboxypeptidase_like"/>
    <property type="match status" value="1"/>
</dbReference>
<dbReference type="AlphaFoldDB" id="E0SE35"/>
<dbReference type="eggNOG" id="COG1876">
    <property type="taxonomic scope" value="Bacteria"/>
</dbReference>
<dbReference type="PANTHER" id="PTHR34385">
    <property type="entry name" value="D-ALANYL-D-ALANINE CARBOXYPEPTIDASE"/>
    <property type="match status" value="1"/>
</dbReference>
<dbReference type="EC" id="3.4.16.4" evidence="2"/>
<dbReference type="Pfam" id="PF02557">
    <property type="entry name" value="VanY"/>
    <property type="match status" value="1"/>
</dbReference>
<dbReference type="EMBL" id="CP002038">
    <property type="protein sequence ID" value="ADM97485.1"/>
    <property type="molecule type" value="Genomic_DNA"/>
</dbReference>
<dbReference type="GO" id="GO:0009002">
    <property type="term" value="F:serine-type D-Ala-D-Ala carboxypeptidase activity"/>
    <property type="evidence" value="ECO:0007669"/>
    <property type="project" value="UniProtKB-EC"/>
</dbReference>
<proteinExistence type="predicted"/>
<dbReference type="PANTHER" id="PTHR34385:SF1">
    <property type="entry name" value="PEPTIDOGLYCAN L-ALANYL-D-GLUTAMATE ENDOPEPTIDASE CWLK"/>
    <property type="match status" value="1"/>
</dbReference>
<dbReference type="InterPro" id="IPR052179">
    <property type="entry name" value="DD-CPase-like"/>
</dbReference>
<protein>
    <submittedName>
        <fullName evidence="2">D,D-carboxypeptidase-related protein</fullName>
        <ecNumber evidence="2">3.4.16.4</ecNumber>
    </submittedName>
</protein>
<dbReference type="InterPro" id="IPR003709">
    <property type="entry name" value="VanY-like_core_dom"/>
</dbReference>
<name>E0SE35_DICD3</name>
<sequence>MRQRRRPATAEPYVSTHYGAIDRMIASACLTGKSDRHLVTLSGSHRLQPEAVEAFTAMRQAAQRDGFNLQPASTFRDFERQRQIWNGKFTGQRPLLDQHSQPLDALALDEGARCEAILRWSALPGGSRHHWGSDLDIYDPDRLPAGQKLQLEPWEYQPGGYFADLSDWLAQHMAAFGFYRPFAQDSGGVAIEPWHLSYAPLARLAMAQLTPEHILQAWQGEDIAGRSWLESNLPMLFQRFILSVEAQ</sequence>
<feature type="domain" description="D-alanyl-D-alanine carboxypeptidase-like core" evidence="1">
    <location>
        <begin position="45"/>
        <end position="200"/>
    </location>
</feature>
<dbReference type="GO" id="GO:0006508">
    <property type="term" value="P:proteolysis"/>
    <property type="evidence" value="ECO:0007669"/>
    <property type="project" value="InterPro"/>
</dbReference>
<evidence type="ECO:0000313" key="2">
    <source>
        <dbReference type="EMBL" id="ADM97485.1"/>
    </source>
</evidence>
<evidence type="ECO:0000259" key="1">
    <source>
        <dbReference type="Pfam" id="PF02557"/>
    </source>
</evidence>
<evidence type="ECO:0000313" key="3">
    <source>
        <dbReference type="Proteomes" id="UP000006859"/>
    </source>
</evidence>
<gene>
    <name evidence="2" type="ordered locus">Dda3937_02500</name>
</gene>
<organism evidence="2 3">
    <name type="scientific">Dickeya dadantii (strain 3937)</name>
    <name type="common">Erwinia chrysanthemi (strain 3937)</name>
    <dbReference type="NCBI Taxonomy" id="198628"/>
    <lineage>
        <taxon>Bacteria</taxon>
        <taxon>Pseudomonadati</taxon>
        <taxon>Pseudomonadota</taxon>
        <taxon>Gammaproteobacteria</taxon>
        <taxon>Enterobacterales</taxon>
        <taxon>Pectobacteriaceae</taxon>
        <taxon>Dickeya</taxon>
    </lineage>
</organism>
<dbReference type="STRING" id="198628.Dda3937_02500"/>